<feature type="transmembrane region" description="Helical" evidence="1">
    <location>
        <begin position="354"/>
        <end position="372"/>
    </location>
</feature>
<evidence type="ECO:0000313" key="2">
    <source>
        <dbReference type="EMBL" id="SVB43685.1"/>
    </source>
</evidence>
<feature type="transmembrane region" description="Helical" evidence="1">
    <location>
        <begin position="93"/>
        <end position="110"/>
    </location>
</feature>
<feature type="transmembrane region" description="Helical" evidence="1">
    <location>
        <begin position="188"/>
        <end position="209"/>
    </location>
</feature>
<name>A0A382DZM8_9ZZZZ</name>
<keyword evidence="1" id="KW-0812">Transmembrane</keyword>
<feature type="transmembrane region" description="Helical" evidence="1">
    <location>
        <begin position="142"/>
        <end position="161"/>
    </location>
</feature>
<accession>A0A382DZM8</accession>
<feature type="non-terminal residue" evidence="2">
    <location>
        <position position="478"/>
    </location>
</feature>
<feature type="transmembrane region" description="Helical" evidence="1">
    <location>
        <begin position="304"/>
        <end position="322"/>
    </location>
</feature>
<evidence type="ECO:0008006" key="3">
    <source>
        <dbReference type="Google" id="ProtNLM"/>
    </source>
</evidence>
<keyword evidence="1" id="KW-0472">Membrane</keyword>
<keyword evidence="1" id="KW-1133">Transmembrane helix</keyword>
<sequence length="478" mass="54259">MLELLKKQKEEVLLLVLLSMYVFLVWDRIFQDFWSDEIYTLKHFVFVPIVTTLNDYHVPNNHVLFSLLLNVYAKVVGLQHMADVFLQPQKVRVIPLAFSVGTIFTVFKIGQLLSNKTSGIVSVSILIFTLSFYEFGLQLRGYSLSIFLSTLITYFSLRYLITNSKYSLLLIGCLVTLLAYTIPSSYYFILAILGAVIIRYIVLALSRVEPFEAGSLFKSKSFLLVVTIFLGVVVSLICYLPIIKDVFYNQYVDPIGIDLGRTFHTFYTVISGFLSRRSVIIVLLLLAACLVFRTRSLLANNLNLAFLIILFCLPFIISAFRGDNPPPRAFINLSPVFAVITGSFIAQQLFSSRIRFLLVLTFCLYGLLSFHYEQSRLSGIVLSNLHKSHGPSRTQELNYAYYSYAYSPLKQIQEFLEKRTSGKTLVVGDAEPNGLEEYLKALNVGFEITGLSIPDIDGRPWVGPSLRELTQMYPDGFY</sequence>
<dbReference type="EMBL" id="UINC01041849">
    <property type="protein sequence ID" value="SVB43685.1"/>
    <property type="molecule type" value="Genomic_DNA"/>
</dbReference>
<feature type="transmembrane region" description="Helical" evidence="1">
    <location>
        <begin position="263"/>
        <end position="292"/>
    </location>
</feature>
<feature type="transmembrane region" description="Helical" evidence="1">
    <location>
        <begin position="117"/>
        <end position="136"/>
    </location>
</feature>
<gene>
    <name evidence="2" type="ORF">METZ01_LOCUS196539</name>
</gene>
<protein>
    <recommendedName>
        <fullName evidence="3">Glycosyltransferase RgtA/B/C/D-like domain-containing protein</fullName>
    </recommendedName>
</protein>
<organism evidence="2">
    <name type="scientific">marine metagenome</name>
    <dbReference type="NCBI Taxonomy" id="408172"/>
    <lineage>
        <taxon>unclassified sequences</taxon>
        <taxon>metagenomes</taxon>
        <taxon>ecological metagenomes</taxon>
    </lineage>
</organism>
<proteinExistence type="predicted"/>
<evidence type="ECO:0000256" key="1">
    <source>
        <dbReference type="SAM" id="Phobius"/>
    </source>
</evidence>
<dbReference type="AlphaFoldDB" id="A0A382DZM8"/>
<feature type="transmembrane region" description="Helical" evidence="1">
    <location>
        <begin position="328"/>
        <end position="347"/>
    </location>
</feature>
<feature type="transmembrane region" description="Helical" evidence="1">
    <location>
        <begin position="12"/>
        <end position="30"/>
    </location>
</feature>
<reference evidence="2" key="1">
    <citation type="submission" date="2018-05" db="EMBL/GenBank/DDBJ databases">
        <authorList>
            <person name="Lanie J.A."/>
            <person name="Ng W.-L."/>
            <person name="Kazmierczak K.M."/>
            <person name="Andrzejewski T.M."/>
            <person name="Davidsen T.M."/>
            <person name="Wayne K.J."/>
            <person name="Tettelin H."/>
            <person name="Glass J.I."/>
            <person name="Rusch D."/>
            <person name="Podicherti R."/>
            <person name="Tsui H.-C.T."/>
            <person name="Winkler M.E."/>
        </authorList>
    </citation>
    <scope>NUCLEOTIDE SEQUENCE</scope>
</reference>
<feature type="transmembrane region" description="Helical" evidence="1">
    <location>
        <begin position="166"/>
        <end position="182"/>
    </location>
</feature>
<feature type="transmembrane region" description="Helical" evidence="1">
    <location>
        <begin position="221"/>
        <end position="243"/>
    </location>
</feature>